<dbReference type="InterPro" id="IPR012334">
    <property type="entry name" value="Pectin_lyas_fold"/>
</dbReference>
<organism evidence="3 4">
    <name type="scientific">Erwinia phage pEp_SNUABM_01</name>
    <dbReference type="NCBI Taxonomy" id="2601643"/>
    <lineage>
        <taxon>Viruses</taxon>
        <taxon>Duplodnaviria</taxon>
        <taxon>Heunggongvirae</taxon>
        <taxon>Uroviricota</taxon>
        <taxon>Caudoviricetes</taxon>
        <taxon>Vequintavirinae</taxon>
        <taxon>Henunavirus</taxon>
        <taxon>Henunavirus SNUABM01</taxon>
    </lineage>
</organism>
<comment type="subcellular location">
    <subcellularLocation>
        <location evidence="1">Virion</location>
    </subcellularLocation>
</comment>
<dbReference type="GO" id="GO:0051701">
    <property type="term" value="P:biological process involved in interaction with host"/>
    <property type="evidence" value="ECO:0007669"/>
    <property type="project" value="UniProtKB-ARBA"/>
</dbReference>
<dbReference type="SUPFAM" id="SSF48726">
    <property type="entry name" value="Immunoglobulin"/>
    <property type="match status" value="1"/>
</dbReference>
<dbReference type="InterPro" id="IPR036179">
    <property type="entry name" value="Ig-like_dom_sf"/>
</dbReference>
<protein>
    <submittedName>
        <fullName evidence="3">Putative EPS-depolymerase</fullName>
    </submittedName>
</protein>
<dbReference type="Proteomes" id="UP000326545">
    <property type="component" value="Segment"/>
</dbReference>
<evidence type="ECO:0000313" key="4">
    <source>
        <dbReference type="Proteomes" id="UP000326545"/>
    </source>
</evidence>
<keyword evidence="2" id="KW-0946">Virion</keyword>
<gene>
    <name evidence="3" type="ORF">pEpSNUABM01_091</name>
</gene>
<dbReference type="Gene3D" id="2.60.40.10">
    <property type="entry name" value="Immunoglobulins"/>
    <property type="match status" value="1"/>
</dbReference>
<reference evidence="3 4" key="1">
    <citation type="submission" date="2019-07" db="EMBL/GenBank/DDBJ databases">
        <title>Complete genome sequence of bacteriophages infecting Erwinia pyrifoliae.</title>
        <authorList>
            <person name="Kim S.G."/>
            <person name="Park S.C."/>
        </authorList>
    </citation>
    <scope>NUCLEOTIDE SEQUENCE [LARGE SCALE GENOMIC DNA]</scope>
</reference>
<dbReference type="Gene3D" id="2.160.20.10">
    <property type="entry name" value="Single-stranded right-handed beta-helix, Pectin lyase-like"/>
    <property type="match status" value="1"/>
</dbReference>
<dbReference type="GO" id="GO:0044423">
    <property type="term" value="C:virion component"/>
    <property type="evidence" value="ECO:0007669"/>
    <property type="project" value="UniProtKB-KW"/>
</dbReference>
<keyword evidence="4" id="KW-1185">Reference proteome</keyword>
<dbReference type="InterPro" id="IPR013783">
    <property type="entry name" value="Ig-like_fold"/>
</dbReference>
<evidence type="ECO:0000256" key="2">
    <source>
        <dbReference type="ARBA" id="ARBA00022844"/>
    </source>
</evidence>
<dbReference type="EMBL" id="MN184887">
    <property type="protein sequence ID" value="QEQ94917.1"/>
    <property type="molecule type" value="Genomic_DNA"/>
</dbReference>
<dbReference type="GO" id="GO:0019058">
    <property type="term" value="P:viral life cycle"/>
    <property type="evidence" value="ECO:0007669"/>
    <property type="project" value="UniProtKB-ARBA"/>
</dbReference>
<name>A0A5J6DAT5_9CAUD</name>
<proteinExistence type="predicted"/>
<accession>A0A5J6DAT5</accession>
<sequence length="859" mass="91064">MATTGSGGVVYATKLVDLKTKVVIEVSQLADGAGGGTGDLPVATETTLGGVKVGSGLSVTEDGTLSSTGGGSNVDLTPYSKKADNLSDLTDKGTALSNLGGVVKTDIDGLANFAALRSREPAYEGERVYIKCHTAAALAIYLPEGGGWFIGRKTKQADDGGYVASAGGSWHWQRDKSIEDLYIGDFGGLADGVTDAQPAFQAYINFLFGAYARAKTGGTSAGAGGYSPALTLRFGAGTYFISPGEYNKFGVKLASNSADLAFNPSGYAAASSLRIEGVAVQSGKMIATRIISDKSDAPVFLINHRRVSFHNFIWDGQQTTKVDQYNATSNPTGTNLLVGATQGIFNDTASNKQPFLKNECPGGCYARISCINAVNTGSYTFYLLDTLDSKVEQIFSSITAGPVIQVGWSGQTTGVWDHSTSLEIRNCNFSTMVAPAIWAPRCAQAIMNNCWFEHGTVPFDINNGQWDMGMICIEDCRKNPHMWYSKTTCITLSVPTGNDFDRSSPTSGTWASYPKNPDGSDITAWTGGYDQGYWLMMSYGAYFDCPVVYQWGRGYLRGTNNTDNILWVNVGSFRNPTNGGLWRVRILGGSFYNTSSTQTMLTDNLQGEAVINIGRGTGNVPKVSWYTEGAGPLAAVTSTIYPQYQTQSSNDIIPAVWIPIRARCGEFTIFVEGTGLTRKEAGIPAAFTPSGVSQAANPGLNQIPGRFAFHTGEAGFGAKGDVAAIQSRSQASGTVPVDTSKPRQWLRVNINGIEYAMPYYAYTPVITTQPTAQTVATGGTLTLTTAANDAARYQWQKSTDSGSTWTDISGATAATYTKASVVAGDAGQYRAIIKGQLGAADSTVTTNQATTNAVAVTIT</sequence>
<evidence type="ECO:0000313" key="3">
    <source>
        <dbReference type="EMBL" id="QEQ94917.1"/>
    </source>
</evidence>
<evidence type="ECO:0000256" key="1">
    <source>
        <dbReference type="ARBA" id="ARBA00004328"/>
    </source>
</evidence>